<keyword evidence="6" id="KW-1185">Reference proteome</keyword>
<evidence type="ECO:0000313" key="5">
    <source>
        <dbReference type="EMBL" id="PNW83024.1"/>
    </source>
</evidence>
<feature type="compositionally biased region" description="Basic and acidic residues" evidence="4">
    <location>
        <begin position="364"/>
        <end position="403"/>
    </location>
</feature>
<organism evidence="5 6">
    <name type="scientific">Chlamydomonas reinhardtii</name>
    <name type="common">Chlamydomonas smithii</name>
    <dbReference type="NCBI Taxonomy" id="3055"/>
    <lineage>
        <taxon>Eukaryota</taxon>
        <taxon>Viridiplantae</taxon>
        <taxon>Chlorophyta</taxon>
        <taxon>core chlorophytes</taxon>
        <taxon>Chlorophyceae</taxon>
        <taxon>CS clade</taxon>
        <taxon>Chlamydomonadales</taxon>
        <taxon>Chlamydomonadaceae</taxon>
        <taxon>Chlamydomonas</taxon>
    </lineage>
</organism>
<dbReference type="SMART" id="SM00443">
    <property type="entry name" value="G_patch"/>
    <property type="match status" value="1"/>
</dbReference>
<protein>
    <submittedName>
        <fullName evidence="5">Uncharacterized protein</fullName>
    </submittedName>
</protein>
<dbReference type="OMA" id="GPKKFTP"/>
<dbReference type="OrthoDB" id="5577072at2759"/>
<feature type="compositionally biased region" description="Low complexity" evidence="4">
    <location>
        <begin position="348"/>
        <end position="361"/>
    </location>
</feature>
<dbReference type="KEGG" id="cre:CHLRE_06g303500v5"/>
<comment type="subcellular location">
    <subcellularLocation>
        <location evidence="1">Nucleus</location>
    </subcellularLocation>
</comment>
<dbReference type="GO" id="GO:0000398">
    <property type="term" value="P:mRNA splicing, via spliceosome"/>
    <property type="evidence" value="ECO:0000318"/>
    <property type="project" value="GO_Central"/>
</dbReference>
<dbReference type="Pfam" id="PF12656">
    <property type="entry name" value="G-patch_2"/>
    <property type="match status" value="1"/>
</dbReference>
<dbReference type="Gramene" id="PNW83024">
    <property type="protein sequence ID" value="PNW83024"/>
    <property type="gene ID" value="CHLRE_06g303500v5"/>
</dbReference>
<dbReference type="EMBL" id="CM008967">
    <property type="protein sequence ID" value="PNW83024.1"/>
    <property type="molecule type" value="Genomic_DNA"/>
</dbReference>
<dbReference type="HOGENOM" id="CLU_457386_0_0_1"/>
<dbReference type="GO" id="GO:0005681">
    <property type="term" value="C:spliceosomal complex"/>
    <property type="evidence" value="ECO:0000318"/>
    <property type="project" value="GO_Central"/>
</dbReference>
<feature type="compositionally biased region" description="Basic residues" evidence="4">
    <location>
        <begin position="422"/>
        <end position="458"/>
    </location>
</feature>
<dbReference type="InterPro" id="IPR045166">
    <property type="entry name" value="Spp2-like"/>
</dbReference>
<sequence>MADGEQKASLAFSFQKKKTVQKVAVNLEENKNAGQLITGFDGAKAQVVGGEAEAKALVIPKLENTFKTGVGPKKFTPTFKPPSGEVVNLKEGEDKFVQAESTVPTITEYGLQLRDVKPEERVAAAAAANGGKNMAAAAAEEKAYKDSVEDLPEVADLDAYEAMPIEEFGRAMLRGMGWEEGMGVGRNRKQVDAIEYVRRPERLGLGAQPVKVSEDKSKVVKMGDKPRKQDLVLAPDADGRQRNVRTLDEKLVSRATVLPGPQPNKPMRIMTGAHSGLLCTALEALPKPEGRPERWRVRLAASNEDVEVLASELGERWQKDPAPAAGGREERGGSAGPRRGMEEEEGGRAAPSGRGRSGSADPDGDYRRGGSAGDDRDRRRDKDRERDRDLERDKDRGRDEDRGGGGSKRKHRDDEEEDGGGGKHRKHHKQDKRQKHDKKEKKDKKHKKESKEHRHRDRGRSESDSEDDSGGDARPSGPSWLLPHIKVRIVDKSVRGGKLYLKKGTLVDVHPGATADVAVDDTGDVLRLPQSSLETVVPKHDGAPVMVVGGPHRGQRGRLLQINVNAGAAAVQLSADFSIVRLLLDDVAGYAGEMEEE</sequence>
<dbReference type="GeneID" id="5716926"/>
<dbReference type="eggNOG" id="KOG4315">
    <property type="taxonomic scope" value="Eukaryota"/>
</dbReference>
<dbReference type="InParanoid" id="A8INC7"/>
<dbReference type="GO" id="GO:0003676">
    <property type="term" value="F:nucleic acid binding"/>
    <property type="evidence" value="ECO:0007669"/>
    <property type="project" value="InterPro"/>
</dbReference>
<dbReference type="AlphaFoldDB" id="A8INC7"/>
<proteinExistence type="predicted"/>
<evidence type="ECO:0000313" key="6">
    <source>
        <dbReference type="Proteomes" id="UP000006906"/>
    </source>
</evidence>
<dbReference type="PROSITE" id="PS50174">
    <property type="entry name" value="G_PATCH"/>
    <property type="match status" value="1"/>
</dbReference>
<dbReference type="STRING" id="3055.A8INC7"/>
<evidence type="ECO:0000256" key="3">
    <source>
        <dbReference type="ARBA" id="ARBA00023242"/>
    </source>
</evidence>
<gene>
    <name evidence="5" type="ORF">CHLRE_06g303500v5</name>
</gene>
<dbReference type="Pfam" id="PF25088">
    <property type="entry name" value="GPKOW_C"/>
    <property type="match status" value="1"/>
</dbReference>
<dbReference type="PaxDb" id="3055-EDP04989"/>
<keyword evidence="2" id="KW-0677">Repeat</keyword>
<dbReference type="PANTHER" id="PTHR15818">
    <property type="entry name" value="G PATCH AND KOW-CONTAINING"/>
    <property type="match status" value="1"/>
</dbReference>
<dbReference type="InterPro" id="IPR041994">
    <property type="entry name" value="GPKOW_KOW2"/>
</dbReference>
<accession>A8INC7</accession>
<keyword evidence="3" id="KW-0539">Nucleus</keyword>
<dbReference type="FunCoup" id="A8INC7">
    <property type="interactions" value="1814"/>
</dbReference>
<name>A8INC7_CHLRE</name>
<dbReference type="Gene3D" id="2.30.30.140">
    <property type="match status" value="1"/>
</dbReference>
<dbReference type="InterPro" id="IPR026822">
    <property type="entry name" value="Spp2/MOS2_G-patch"/>
</dbReference>
<dbReference type="PANTHER" id="PTHR15818:SF2">
    <property type="entry name" value="G-PATCH DOMAIN AND KOW MOTIFS-CONTAINING PROTEIN"/>
    <property type="match status" value="1"/>
</dbReference>
<dbReference type="InterPro" id="IPR000467">
    <property type="entry name" value="G_patch_dom"/>
</dbReference>
<feature type="region of interest" description="Disordered" evidence="4">
    <location>
        <begin position="312"/>
        <end position="480"/>
    </location>
</feature>
<dbReference type="CDD" id="cd13153">
    <property type="entry name" value="KOW_GPKOW_B"/>
    <property type="match status" value="1"/>
</dbReference>
<evidence type="ECO:0000256" key="1">
    <source>
        <dbReference type="ARBA" id="ARBA00004123"/>
    </source>
</evidence>
<dbReference type="RefSeq" id="XP_001691256.1">
    <property type="nucleotide sequence ID" value="XM_001691204.3"/>
</dbReference>
<dbReference type="Proteomes" id="UP000006906">
    <property type="component" value="Chromosome 6"/>
</dbReference>
<evidence type="ECO:0000256" key="4">
    <source>
        <dbReference type="SAM" id="MobiDB-lite"/>
    </source>
</evidence>
<evidence type="ECO:0000256" key="2">
    <source>
        <dbReference type="ARBA" id="ARBA00022737"/>
    </source>
</evidence>
<reference evidence="5 6" key="1">
    <citation type="journal article" date="2007" name="Science">
        <title>The Chlamydomonas genome reveals the evolution of key animal and plant functions.</title>
        <authorList>
            <person name="Merchant S.S."/>
            <person name="Prochnik S.E."/>
            <person name="Vallon O."/>
            <person name="Harris E.H."/>
            <person name="Karpowicz S.J."/>
            <person name="Witman G.B."/>
            <person name="Terry A."/>
            <person name="Salamov A."/>
            <person name="Fritz-Laylin L.K."/>
            <person name="Marechal-Drouard L."/>
            <person name="Marshall W.F."/>
            <person name="Qu L.H."/>
            <person name="Nelson D.R."/>
            <person name="Sanderfoot A.A."/>
            <person name="Spalding M.H."/>
            <person name="Kapitonov V.V."/>
            <person name="Ren Q."/>
            <person name="Ferris P."/>
            <person name="Lindquist E."/>
            <person name="Shapiro H."/>
            <person name="Lucas S.M."/>
            <person name="Grimwood J."/>
            <person name="Schmutz J."/>
            <person name="Cardol P."/>
            <person name="Cerutti H."/>
            <person name="Chanfreau G."/>
            <person name="Chen C.L."/>
            <person name="Cognat V."/>
            <person name="Croft M.T."/>
            <person name="Dent R."/>
            <person name="Dutcher S."/>
            <person name="Fernandez E."/>
            <person name="Fukuzawa H."/>
            <person name="Gonzalez-Ballester D."/>
            <person name="Gonzalez-Halphen D."/>
            <person name="Hallmann A."/>
            <person name="Hanikenne M."/>
            <person name="Hippler M."/>
            <person name="Inwood W."/>
            <person name="Jabbari K."/>
            <person name="Kalanon M."/>
            <person name="Kuras R."/>
            <person name="Lefebvre P.A."/>
            <person name="Lemaire S.D."/>
            <person name="Lobanov A.V."/>
            <person name="Lohr M."/>
            <person name="Manuell A."/>
            <person name="Meier I."/>
            <person name="Mets L."/>
            <person name="Mittag M."/>
            <person name="Mittelmeier T."/>
            <person name="Moroney J.V."/>
            <person name="Moseley J."/>
            <person name="Napoli C."/>
            <person name="Nedelcu A.M."/>
            <person name="Niyogi K."/>
            <person name="Novoselov S.V."/>
            <person name="Paulsen I.T."/>
            <person name="Pazour G."/>
            <person name="Purton S."/>
            <person name="Ral J.P."/>
            <person name="Riano-Pachon D.M."/>
            <person name="Riekhof W."/>
            <person name="Rymarquis L."/>
            <person name="Schroda M."/>
            <person name="Stern D."/>
            <person name="Umen J."/>
            <person name="Willows R."/>
            <person name="Wilson N."/>
            <person name="Zimmer S.L."/>
            <person name="Allmer J."/>
            <person name="Balk J."/>
            <person name="Bisova K."/>
            <person name="Chen C.J."/>
            <person name="Elias M."/>
            <person name="Gendler K."/>
            <person name="Hauser C."/>
            <person name="Lamb M.R."/>
            <person name="Ledford H."/>
            <person name="Long J.C."/>
            <person name="Minagawa J."/>
            <person name="Page M.D."/>
            <person name="Pan J."/>
            <person name="Pootakham W."/>
            <person name="Roje S."/>
            <person name="Rose A."/>
            <person name="Stahlberg E."/>
            <person name="Terauchi A.M."/>
            <person name="Yang P."/>
            <person name="Ball S."/>
            <person name="Bowler C."/>
            <person name="Dieckmann C.L."/>
            <person name="Gladyshev V.N."/>
            <person name="Green P."/>
            <person name="Jorgensen R."/>
            <person name="Mayfield S."/>
            <person name="Mueller-Roeber B."/>
            <person name="Rajamani S."/>
            <person name="Sayre R.T."/>
            <person name="Brokstein P."/>
            <person name="Dubchak I."/>
            <person name="Goodstein D."/>
            <person name="Hornick L."/>
            <person name="Huang Y.W."/>
            <person name="Jhaveri J."/>
            <person name="Luo Y."/>
            <person name="Martinez D."/>
            <person name="Ngau W.C."/>
            <person name="Otillar B."/>
            <person name="Poliakov A."/>
            <person name="Porter A."/>
            <person name="Szajkowski L."/>
            <person name="Werner G."/>
            <person name="Zhou K."/>
            <person name="Grigoriev I.V."/>
            <person name="Rokhsar D.S."/>
            <person name="Grossman A.R."/>
        </authorList>
    </citation>
    <scope>NUCLEOTIDE SEQUENCE [LARGE SCALE GENOMIC DNA]</scope>
    <source>
        <strain evidence="6">CC-503</strain>
    </source>
</reference>